<dbReference type="AlphaFoldDB" id="A0A7X0TTK9"/>
<sequence>MKQITEFYRSLKPSINYLADEVVIAQAWKKTHGYIRSFNWYADTLALDVSALTIEDNAKKWAGQIKQGNTLNQLELVPAAKSEAWLFDSKGWHPKDITKRADKVPLRPLAHLTIRDQTWASAAMLCLADAVETAQGNCSNKNQSFEMARARKIYSYGNRLVCDWNSKDKAWFRWGNSETYRKFFTDYQNFLKRPLDLGRLVSTQALGSEDVFIVNLDLSKFYNTIDINVLIERLKVISTNFGHEECDEFWTAFKLITHWQWDQADIDLAKTLKLGDIEKGLPQGLVSAGFYANAYLADFDQKLGDKIGKVLSNKGNVVLHDYCRYVDDLRLVISADGITPQVLAKDINTIIEKLLKTFAGDDVTLNQEKTKVTFLSDLDNSGSMANRIEMIQGELSGPADRDVLDSTTGILESLLTIEDESTPELDSNHSDLALLQISSFDHDIRPDTLKRFAANRLESIVRSKRRIISIDADESLHEGSNELLAKKLILAWMKDPSLALVLRKAIEIYPDAELFEPVFDAIFERSSFAKTLTAVDSTTQIMMDYLLADLFRCASDFNGYFQVIAYPSNIKPTAVIELLTRYAQKVIAKEDVSPFTIRQALMLLAVTNKPILSNTGNDSIQKDLHCILVNKASVYQSQRSALFEVAAQITGNFDTYASLFLEQIEALGDKRYGALELFSKRGGPFWLALWKQLNKKVAFKEIATQLKWAAPQISSQPKPRKQTLAKIICSDINGFEFEHALIKLALGLVQEAQVNPIIIAKSPNEITVKLSQQYNWDKVWLSEVKSIECKVTKSDIGIDPRFRIPDWVETNLTVDNRIIYWIGTILRASVLGGADFTGSRWKASKTVTYKGLRTSWYKRRMGMMHAPESIIGEFATVSGWFSDLLMRCLQWPGFESTFVQHKDVRAILDLETFTDCIERRLTYLNSLICKSSSLPVLPTEVFRPNKRENFRIVTVQQLLPRSTDFSIADVQLNNEAFRAKHREHLLAVCQLTVKTLEAKLNGDGDEKKPSADLIVFPEVSVHIDDQDVIKRLADKTQSIVFAGLVFTDHKGKLVNIARWFIPDYRESGRQWVIRDQGKENMTLPEQKLGITGYRPCQHILKVHGHPDGPFSVTGAICYDATDIRLAADLRDKSELFVIAAHNKDVNTFDNMASALQYHMYQHVVISNIGEFGGSTIQAPYKQPYDRLISHVHGVGQIAISTADIDLGAFKRKSKKYKEVKTKPAGV</sequence>
<dbReference type="Proteomes" id="UP000537141">
    <property type="component" value="Unassembled WGS sequence"/>
</dbReference>
<evidence type="ECO:0000259" key="2">
    <source>
        <dbReference type="PROSITE" id="PS50878"/>
    </source>
</evidence>
<evidence type="ECO:0000256" key="1">
    <source>
        <dbReference type="ARBA" id="ARBA00034120"/>
    </source>
</evidence>
<gene>
    <name evidence="3" type="ORF">HNQ55_001877</name>
</gene>
<proteinExistence type="inferred from homology"/>
<evidence type="ECO:0000313" key="4">
    <source>
        <dbReference type="Proteomes" id="UP000537141"/>
    </source>
</evidence>
<accession>A0A7X0TTK9</accession>
<organism evidence="3 4">
    <name type="scientific">Thalassotalea piscium</name>
    <dbReference type="NCBI Taxonomy" id="1230533"/>
    <lineage>
        <taxon>Bacteria</taxon>
        <taxon>Pseudomonadati</taxon>
        <taxon>Pseudomonadota</taxon>
        <taxon>Gammaproteobacteria</taxon>
        <taxon>Alteromonadales</taxon>
        <taxon>Colwelliaceae</taxon>
        <taxon>Thalassotalea</taxon>
    </lineage>
</organism>
<comment type="caution">
    <text evidence="3">The sequence shown here is derived from an EMBL/GenBank/DDBJ whole genome shotgun (WGS) entry which is preliminary data.</text>
</comment>
<dbReference type="PANTHER" id="PTHR34047:SF8">
    <property type="entry name" value="PROTEIN YKFC"/>
    <property type="match status" value="1"/>
</dbReference>
<dbReference type="Pfam" id="PF00078">
    <property type="entry name" value="RVT_1"/>
    <property type="match status" value="1"/>
</dbReference>
<dbReference type="EMBL" id="JACHHU010000013">
    <property type="protein sequence ID" value="MBB6543362.1"/>
    <property type="molecule type" value="Genomic_DNA"/>
</dbReference>
<evidence type="ECO:0000313" key="3">
    <source>
        <dbReference type="EMBL" id="MBB6543362.1"/>
    </source>
</evidence>
<dbReference type="InterPro" id="IPR036526">
    <property type="entry name" value="C-N_Hydrolase_sf"/>
</dbReference>
<feature type="domain" description="Reverse transcriptase" evidence="2">
    <location>
        <begin position="134"/>
        <end position="385"/>
    </location>
</feature>
<protein>
    <submittedName>
        <fullName evidence="3">Putative amidohydrolase</fullName>
    </submittedName>
</protein>
<comment type="similarity">
    <text evidence="1">Belongs to the bacterial reverse transcriptase family.</text>
</comment>
<dbReference type="InterPro" id="IPR000477">
    <property type="entry name" value="RT_dom"/>
</dbReference>
<name>A0A7X0TTK9_9GAMM</name>
<dbReference type="InterPro" id="IPR051083">
    <property type="entry name" value="GrpII_Intron_Splice-Mob/Def"/>
</dbReference>
<keyword evidence="4" id="KW-1185">Reference proteome</keyword>
<dbReference type="RefSeq" id="WP_184424157.1">
    <property type="nucleotide sequence ID" value="NZ_AP027362.1"/>
</dbReference>
<dbReference type="CDD" id="cd01646">
    <property type="entry name" value="RT_Bac_retron_I"/>
    <property type="match status" value="1"/>
</dbReference>
<dbReference type="GO" id="GO:0016787">
    <property type="term" value="F:hydrolase activity"/>
    <property type="evidence" value="ECO:0007669"/>
    <property type="project" value="UniProtKB-KW"/>
</dbReference>
<dbReference type="Gene3D" id="3.60.110.10">
    <property type="entry name" value="Carbon-nitrogen hydrolase"/>
    <property type="match status" value="1"/>
</dbReference>
<dbReference type="PROSITE" id="PS50878">
    <property type="entry name" value="RT_POL"/>
    <property type="match status" value="1"/>
</dbReference>
<dbReference type="PANTHER" id="PTHR34047">
    <property type="entry name" value="NUCLEAR INTRON MATURASE 1, MITOCHONDRIAL-RELATED"/>
    <property type="match status" value="1"/>
</dbReference>
<reference evidence="3 4" key="1">
    <citation type="submission" date="2020-08" db="EMBL/GenBank/DDBJ databases">
        <title>Genomic Encyclopedia of Type Strains, Phase IV (KMG-IV): sequencing the most valuable type-strain genomes for metagenomic binning, comparative biology and taxonomic classification.</title>
        <authorList>
            <person name="Goeker M."/>
        </authorList>
    </citation>
    <scope>NUCLEOTIDE SEQUENCE [LARGE SCALE GENOMIC DNA]</scope>
    <source>
        <strain evidence="3 4">DSM 26287</strain>
    </source>
</reference>
<keyword evidence="3" id="KW-0378">Hydrolase</keyword>
<dbReference type="SUPFAM" id="SSF56317">
    <property type="entry name" value="Carbon-nitrogen hydrolase"/>
    <property type="match status" value="1"/>
</dbReference>